<evidence type="ECO:0000256" key="2">
    <source>
        <dbReference type="ARBA" id="ARBA00022729"/>
    </source>
</evidence>
<dbReference type="SMART" id="SM00082">
    <property type="entry name" value="LRRCT"/>
    <property type="match status" value="2"/>
</dbReference>
<sequence length="438" mass="50462">MDLRMQVITALMILLLLQSAECRRARNGITRNRARGKWGTAKRSAANDCKDYVEAGDKFLDCQDKHLTHVFPGWPDDTVHMLLARNKIRILRDNTFVQFEKLKSLDLQQNDIRVIEEHAFSGLNKLTTLLLQHNQLQVLKEQVLIALPQLRYLRIYDNPWSCKCELDSLVRMLQVPSNRNLGNYAQCAEPANLKGRYLKKIKPELLCPELEVNITDEQIPEPVSAAKKEPDSTTCHTYMFPKPLLDCHSRDLKNVPANIPPDVARIDLSGNSIKQLRAMEFVAVKDLKMLNLSSNNLDYIDTTAFSGLLYLRELDLSNNSLQYFQYGVLEDLYFVQKLVLGNNPWKCDYNIHYLIYWLQHHYSVEYSGLICSSPVEFKGWLVEDYVKTYNGDCPKDKLPGQTDNLQETNADADDEEETDIQPSPIRGRERTIKIIRLS</sequence>
<proteinExistence type="predicted"/>
<name>W5NGC8_LEPOC</name>
<reference evidence="7" key="3">
    <citation type="submission" date="2025-09" db="UniProtKB">
        <authorList>
            <consortium name="Ensembl"/>
        </authorList>
    </citation>
    <scope>IDENTIFICATION</scope>
</reference>
<dbReference type="PROSITE" id="PS51450">
    <property type="entry name" value="LRR"/>
    <property type="match status" value="1"/>
</dbReference>
<dbReference type="Proteomes" id="UP000018468">
    <property type="component" value="Linkage group LG8"/>
</dbReference>
<keyword evidence="3" id="KW-0677">Repeat</keyword>
<feature type="domain" description="LRRCT" evidence="6">
    <location>
        <begin position="158"/>
        <end position="208"/>
    </location>
</feature>
<dbReference type="Bgee" id="ENSLOCG00000015990">
    <property type="expression patterns" value="Expressed in zone of skin and 9 other cell types or tissues"/>
</dbReference>
<dbReference type="SUPFAM" id="SSF52058">
    <property type="entry name" value="L domain-like"/>
    <property type="match status" value="1"/>
</dbReference>
<dbReference type="SMART" id="SM00369">
    <property type="entry name" value="LRR_TYP"/>
    <property type="match status" value="4"/>
</dbReference>
<dbReference type="EMBL" id="AHAT01021064">
    <property type="status" value="NOT_ANNOTATED_CDS"/>
    <property type="molecule type" value="Genomic_DNA"/>
</dbReference>
<dbReference type="FunCoup" id="W5NGC8">
    <property type="interactions" value="382"/>
</dbReference>
<keyword evidence="1" id="KW-0433">Leucine-rich repeat</keyword>
<feature type="domain" description="LRRCT" evidence="6">
    <location>
        <begin position="343"/>
        <end position="394"/>
    </location>
</feature>
<organism evidence="7 8">
    <name type="scientific">Lepisosteus oculatus</name>
    <name type="common">Spotted gar</name>
    <dbReference type="NCBI Taxonomy" id="7918"/>
    <lineage>
        <taxon>Eukaryota</taxon>
        <taxon>Metazoa</taxon>
        <taxon>Chordata</taxon>
        <taxon>Craniata</taxon>
        <taxon>Vertebrata</taxon>
        <taxon>Euteleostomi</taxon>
        <taxon>Actinopterygii</taxon>
        <taxon>Neopterygii</taxon>
        <taxon>Holostei</taxon>
        <taxon>Semionotiformes</taxon>
        <taxon>Lepisosteidae</taxon>
        <taxon>Lepisosteus</taxon>
    </lineage>
</organism>
<keyword evidence="2 5" id="KW-0732">Signal</keyword>
<dbReference type="Gene3D" id="3.80.10.10">
    <property type="entry name" value="Ribonuclease Inhibitor"/>
    <property type="match status" value="2"/>
</dbReference>
<keyword evidence="8" id="KW-1185">Reference proteome</keyword>
<dbReference type="eggNOG" id="KOG0619">
    <property type="taxonomic scope" value="Eukaryota"/>
</dbReference>
<feature type="compositionally biased region" description="Acidic residues" evidence="4">
    <location>
        <begin position="410"/>
        <end position="419"/>
    </location>
</feature>
<evidence type="ECO:0000259" key="6">
    <source>
        <dbReference type="SMART" id="SM00082"/>
    </source>
</evidence>
<evidence type="ECO:0000256" key="3">
    <source>
        <dbReference type="ARBA" id="ARBA00022737"/>
    </source>
</evidence>
<feature type="signal peptide" evidence="5">
    <location>
        <begin position="1"/>
        <end position="22"/>
    </location>
</feature>
<dbReference type="InterPro" id="IPR000483">
    <property type="entry name" value="Cys-rich_flank_reg_C"/>
</dbReference>
<dbReference type="HOGENOM" id="CLU_049990_0_0_1"/>
<dbReference type="AlphaFoldDB" id="W5NGC8"/>
<dbReference type="InParanoid" id="W5NGC8"/>
<evidence type="ECO:0000256" key="4">
    <source>
        <dbReference type="SAM" id="MobiDB-lite"/>
    </source>
</evidence>
<evidence type="ECO:0000256" key="1">
    <source>
        <dbReference type="ARBA" id="ARBA00022614"/>
    </source>
</evidence>
<dbReference type="GeneTree" id="ENSGT00940000156400"/>
<dbReference type="OMA" id="LHYFQYG"/>
<dbReference type="InterPro" id="IPR001611">
    <property type="entry name" value="Leu-rich_rpt"/>
</dbReference>
<dbReference type="InterPro" id="IPR050541">
    <property type="entry name" value="LRR_TM_domain-containing"/>
</dbReference>
<dbReference type="InterPro" id="IPR003591">
    <property type="entry name" value="Leu-rich_rpt_typical-subtyp"/>
</dbReference>
<dbReference type="STRING" id="7918.ENSLOCP00000019687"/>
<accession>W5NGC8</accession>
<dbReference type="Pfam" id="PF13855">
    <property type="entry name" value="LRR_8"/>
    <property type="match status" value="2"/>
</dbReference>
<reference evidence="8" key="1">
    <citation type="submission" date="2011-12" db="EMBL/GenBank/DDBJ databases">
        <title>The Draft Genome of Lepisosteus oculatus.</title>
        <authorList>
            <consortium name="The Broad Institute Genome Assembly &amp; Analysis Group"/>
            <consortium name="Computational R&amp;D Group"/>
            <consortium name="and Sequencing Platform"/>
            <person name="Di Palma F."/>
            <person name="Alfoldi J."/>
            <person name="Johnson J."/>
            <person name="Berlin A."/>
            <person name="Gnerre S."/>
            <person name="Jaffe D."/>
            <person name="MacCallum I."/>
            <person name="Young S."/>
            <person name="Walker B.J."/>
            <person name="Lander E.S."/>
            <person name="Lindblad-Toh K."/>
        </authorList>
    </citation>
    <scope>NUCLEOTIDE SEQUENCE [LARGE SCALE GENOMIC DNA]</scope>
</reference>
<protein>
    <submittedName>
        <fullName evidence="7">Leucine rich repeat containing 17</fullName>
    </submittedName>
</protein>
<dbReference type="PANTHER" id="PTHR24369">
    <property type="entry name" value="ANTIGEN BSP, PUTATIVE-RELATED"/>
    <property type="match status" value="1"/>
</dbReference>
<dbReference type="InterPro" id="IPR032675">
    <property type="entry name" value="LRR_dom_sf"/>
</dbReference>
<feature type="region of interest" description="Disordered" evidence="4">
    <location>
        <begin position="397"/>
        <end position="426"/>
    </location>
</feature>
<dbReference type="PANTHER" id="PTHR24369:SF210">
    <property type="entry name" value="CHAOPTIN-RELATED"/>
    <property type="match status" value="1"/>
</dbReference>
<dbReference type="Ensembl" id="ENSLOCT00000019719.1">
    <property type="protein sequence ID" value="ENSLOCP00000019687.1"/>
    <property type="gene ID" value="ENSLOCG00000015990.1"/>
</dbReference>
<reference evidence="7" key="2">
    <citation type="submission" date="2025-08" db="UniProtKB">
        <authorList>
            <consortium name="Ensembl"/>
        </authorList>
    </citation>
    <scope>IDENTIFICATION</scope>
</reference>
<evidence type="ECO:0000313" key="7">
    <source>
        <dbReference type="Ensembl" id="ENSLOCP00000019687.1"/>
    </source>
</evidence>
<evidence type="ECO:0000313" key="8">
    <source>
        <dbReference type="Proteomes" id="UP000018468"/>
    </source>
</evidence>
<evidence type="ECO:0000256" key="5">
    <source>
        <dbReference type="SAM" id="SignalP"/>
    </source>
</evidence>
<feature type="chain" id="PRO_5045742477" evidence="5">
    <location>
        <begin position="23"/>
        <end position="438"/>
    </location>
</feature>